<organism evidence="7 8">
    <name type="scientific">Actinomadura sediminis</name>
    <dbReference type="NCBI Taxonomy" id="1038904"/>
    <lineage>
        <taxon>Bacteria</taxon>
        <taxon>Bacillati</taxon>
        <taxon>Actinomycetota</taxon>
        <taxon>Actinomycetes</taxon>
        <taxon>Streptosporangiales</taxon>
        <taxon>Thermomonosporaceae</taxon>
        <taxon>Actinomadura</taxon>
    </lineage>
</organism>
<keyword evidence="5" id="KW-0175">Coiled coil</keyword>
<dbReference type="Proteomes" id="UP001596972">
    <property type="component" value="Unassembled WGS sequence"/>
</dbReference>
<dbReference type="Pfam" id="PF14659">
    <property type="entry name" value="Phage_int_SAM_3"/>
    <property type="match status" value="1"/>
</dbReference>
<feature type="coiled-coil region" evidence="5">
    <location>
        <begin position="449"/>
        <end position="476"/>
    </location>
</feature>
<keyword evidence="2" id="KW-0229">DNA integration</keyword>
<evidence type="ECO:0000313" key="8">
    <source>
        <dbReference type="Proteomes" id="UP001596972"/>
    </source>
</evidence>
<dbReference type="Pfam" id="PF00589">
    <property type="entry name" value="Phage_integrase"/>
    <property type="match status" value="2"/>
</dbReference>
<dbReference type="InterPro" id="IPR050090">
    <property type="entry name" value="Tyrosine_recombinase_XerCD"/>
</dbReference>
<dbReference type="Gene3D" id="1.10.443.10">
    <property type="entry name" value="Intergrase catalytic core"/>
    <property type="match status" value="1"/>
</dbReference>
<reference evidence="8" key="1">
    <citation type="journal article" date="2019" name="Int. J. Syst. Evol. Microbiol.">
        <title>The Global Catalogue of Microorganisms (GCM) 10K type strain sequencing project: providing services to taxonomists for standard genome sequencing and annotation.</title>
        <authorList>
            <consortium name="The Broad Institute Genomics Platform"/>
            <consortium name="The Broad Institute Genome Sequencing Center for Infectious Disease"/>
            <person name="Wu L."/>
            <person name="Ma J."/>
        </authorList>
    </citation>
    <scope>NUCLEOTIDE SEQUENCE [LARGE SCALE GENOMIC DNA]</scope>
    <source>
        <strain evidence="8">JCM 31202</strain>
    </source>
</reference>
<dbReference type="InterPro" id="IPR004107">
    <property type="entry name" value="Integrase_SAM-like_N"/>
</dbReference>
<evidence type="ECO:0000256" key="4">
    <source>
        <dbReference type="ARBA" id="ARBA00023172"/>
    </source>
</evidence>
<evidence type="ECO:0000259" key="6">
    <source>
        <dbReference type="PROSITE" id="PS51898"/>
    </source>
</evidence>
<comment type="caution">
    <text evidence="7">The sequence shown here is derived from an EMBL/GenBank/DDBJ whole genome shotgun (WGS) entry which is preliminary data.</text>
</comment>
<accession>A0ABW3EW63</accession>
<dbReference type="InterPro" id="IPR011010">
    <property type="entry name" value="DNA_brk_join_enz"/>
</dbReference>
<dbReference type="InterPro" id="IPR013762">
    <property type="entry name" value="Integrase-like_cat_sf"/>
</dbReference>
<keyword evidence="4" id="KW-0233">DNA recombination</keyword>
<dbReference type="RefSeq" id="WP_378302409.1">
    <property type="nucleotide sequence ID" value="NZ_JBHTJA010000057.1"/>
</dbReference>
<evidence type="ECO:0000256" key="3">
    <source>
        <dbReference type="ARBA" id="ARBA00023125"/>
    </source>
</evidence>
<evidence type="ECO:0000256" key="2">
    <source>
        <dbReference type="ARBA" id="ARBA00022908"/>
    </source>
</evidence>
<dbReference type="SUPFAM" id="SSF56349">
    <property type="entry name" value="DNA breaking-rejoining enzymes"/>
    <property type="match status" value="2"/>
</dbReference>
<dbReference type="InterPro" id="IPR002104">
    <property type="entry name" value="Integrase_catalytic"/>
</dbReference>
<dbReference type="EMBL" id="JBHTJA010000057">
    <property type="protein sequence ID" value="MFD0903517.1"/>
    <property type="molecule type" value="Genomic_DNA"/>
</dbReference>
<keyword evidence="8" id="KW-1185">Reference proteome</keyword>
<evidence type="ECO:0000256" key="5">
    <source>
        <dbReference type="SAM" id="Coils"/>
    </source>
</evidence>
<proteinExistence type="inferred from homology"/>
<dbReference type="PANTHER" id="PTHR30349">
    <property type="entry name" value="PHAGE INTEGRASE-RELATED"/>
    <property type="match status" value="1"/>
</dbReference>
<name>A0ABW3EW63_9ACTN</name>
<evidence type="ECO:0000313" key="7">
    <source>
        <dbReference type="EMBL" id="MFD0903517.1"/>
    </source>
</evidence>
<sequence length="488" mass="55449">MGCTRKRVTKAGVTRYQALYVDLQGKLRSAGTFATERAANTAWQDAEAKVRRGKPWDPQRGRQKFRNYVEEKWLPNHIMEPSTRQDYLSAIYKHIMPFFGNMRMREIFPEHVQEWITWLKARGVRPRRIQYCKVSVLNAIFTTALRDQVISVHPSRGIKTDPVPEKIREIITAEQFDAIYQNLPDADAQLLIETNIESGLRWGELSELRVKDLNFETGILTVSRAVVELTRKNHPDGKRFLVKEYPKNKKHRRFKLSSQIVRKLKVHAEAHGLEPDDLFFARRPAASAANLNAVEAPLTFIAPNGRTYTHGTITAYNLGKCKCDRCRGAYAAYRAKRRAQGMDSPRKPRVVDTDPHISATWFRTHCWYPAREAAGLASKPRIHDLRHAHASWLLAGGADLQVVKERLGHLKLSTTEKYLHSLPTADETALAALDKIRNAPRESAADARHADADASLAAANEEISRLRNMIADLAIAQHTSPDRRLRPA</sequence>
<dbReference type="PROSITE" id="PS51898">
    <property type="entry name" value="TYR_RECOMBINASE"/>
    <property type="match status" value="1"/>
</dbReference>
<protein>
    <submittedName>
        <fullName evidence="7">Tyrosine-type recombinase/integrase</fullName>
    </submittedName>
</protein>
<dbReference type="PANTHER" id="PTHR30349:SF64">
    <property type="entry name" value="PROPHAGE INTEGRASE INTD-RELATED"/>
    <property type="match status" value="1"/>
</dbReference>
<dbReference type="Gene3D" id="1.10.150.130">
    <property type="match status" value="1"/>
</dbReference>
<keyword evidence="3" id="KW-0238">DNA-binding</keyword>
<dbReference type="InterPro" id="IPR010998">
    <property type="entry name" value="Integrase_recombinase_N"/>
</dbReference>
<comment type="similarity">
    <text evidence="1">Belongs to the 'phage' integrase family.</text>
</comment>
<evidence type="ECO:0000256" key="1">
    <source>
        <dbReference type="ARBA" id="ARBA00008857"/>
    </source>
</evidence>
<feature type="domain" description="Tyr recombinase" evidence="6">
    <location>
        <begin position="166"/>
        <end position="434"/>
    </location>
</feature>
<gene>
    <name evidence="7" type="ORF">ACFQ11_24200</name>
</gene>